<dbReference type="Proteomes" id="UP000316759">
    <property type="component" value="Unassembled WGS sequence"/>
</dbReference>
<feature type="compositionally biased region" description="Polar residues" evidence="1">
    <location>
        <begin position="99"/>
        <end position="115"/>
    </location>
</feature>
<dbReference type="AlphaFoldDB" id="A0A504YDP8"/>
<evidence type="ECO:0000313" key="2">
    <source>
        <dbReference type="EMBL" id="TPP58399.1"/>
    </source>
</evidence>
<evidence type="ECO:0000313" key="3">
    <source>
        <dbReference type="Proteomes" id="UP000316759"/>
    </source>
</evidence>
<reference evidence="2 3" key="1">
    <citation type="submission" date="2019-04" db="EMBL/GenBank/DDBJ databases">
        <title>Annotation for the trematode Fasciola gigantica.</title>
        <authorList>
            <person name="Choi Y.-J."/>
        </authorList>
    </citation>
    <scope>NUCLEOTIDE SEQUENCE [LARGE SCALE GENOMIC DNA]</scope>
    <source>
        <strain evidence="2">Uganda_cow_1</strain>
    </source>
</reference>
<evidence type="ECO:0000256" key="1">
    <source>
        <dbReference type="SAM" id="MobiDB-lite"/>
    </source>
</evidence>
<keyword evidence="3" id="KW-1185">Reference proteome</keyword>
<dbReference type="OrthoDB" id="6288160at2759"/>
<sequence length="235" mass="25552">MKTKNRRSSASRSNTESDDNRPFGRGNCSELPAQDEAQSSGAGTSAGAKRKKTIESSCTITRSSKTTTGPPNTSNTSVPVTIIDSNIAPDILSCNETKTVTKNKRNTASASSGGTNTNGKSFSFNSNNRRHSQSNSSASSVLSGIGDPIDPYEFAVKAEDDVTNCGIIANVAPIKRVKLERFLHLKFLYTLSDIVIKSSRDRAIDFFIIKQYTMTEFMPHSQTKDVRLQKCPKTL</sequence>
<comment type="caution">
    <text evidence="2">The sequence shown here is derived from an EMBL/GenBank/DDBJ whole genome shotgun (WGS) entry which is preliminary data.</text>
</comment>
<feature type="compositionally biased region" description="Low complexity" evidence="1">
    <location>
        <begin position="63"/>
        <end position="77"/>
    </location>
</feature>
<feature type="region of interest" description="Disordered" evidence="1">
    <location>
        <begin position="99"/>
        <end position="142"/>
    </location>
</feature>
<gene>
    <name evidence="2" type="ORF">FGIG_08496</name>
</gene>
<feature type="compositionally biased region" description="Low complexity" evidence="1">
    <location>
        <begin position="117"/>
        <end position="142"/>
    </location>
</feature>
<protein>
    <submittedName>
        <fullName evidence="2">Uncharacterized protein</fullName>
    </submittedName>
</protein>
<proteinExistence type="predicted"/>
<dbReference type="EMBL" id="SUNJ01012047">
    <property type="protein sequence ID" value="TPP58399.1"/>
    <property type="molecule type" value="Genomic_DNA"/>
</dbReference>
<organism evidence="2 3">
    <name type="scientific">Fasciola gigantica</name>
    <name type="common">Giant liver fluke</name>
    <dbReference type="NCBI Taxonomy" id="46835"/>
    <lineage>
        <taxon>Eukaryota</taxon>
        <taxon>Metazoa</taxon>
        <taxon>Spiralia</taxon>
        <taxon>Lophotrochozoa</taxon>
        <taxon>Platyhelminthes</taxon>
        <taxon>Trematoda</taxon>
        <taxon>Digenea</taxon>
        <taxon>Plagiorchiida</taxon>
        <taxon>Echinostomata</taxon>
        <taxon>Echinostomatoidea</taxon>
        <taxon>Fasciolidae</taxon>
        <taxon>Fasciola</taxon>
    </lineage>
</organism>
<name>A0A504YDP8_FASGI</name>
<feature type="region of interest" description="Disordered" evidence="1">
    <location>
        <begin position="1"/>
        <end position="79"/>
    </location>
</feature>
<accession>A0A504YDP8</accession>